<evidence type="ECO:0000313" key="3">
    <source>
        <dbReference type="EMBL" id="TYK00970.1"/>
    </source>
</evidence>
<dbReference type="EMBL" id="SSTE01000903">
    <property type="protein sequence ID" value="KAA0066307.1"/>
    <property type="molecule type" value="Genomic_DNA"/>
</dbReference>
<evidence type="ECO:0000313" key="2">
    <source>
        <dbReference type="EMBL" id="KAA0066307.1"/>
    </source>
</evidence>
<evidence type="ECO:0000313" key="5">
    <source>
        <dbReference type="Proteomes" id="UP000321947"/>
    </source>
</evidence>
<dbReference type="Proteomes" id="UP000321393">
    <property type="component" value="Unassembled WGS sequence"/>
</dbReference>
<reference evidence="4 5" key="1">
    <citation type="submission" date="2019-08" db="EMBL/GenBank/DDBJ databases">
        <title>Draft genome sequences of two oriental melons (Cucumis melo L. var makuwa).</title>
        <authorList>
            <person name="Kwon S.-Y."/>
        </authorList>
    </citation>
    <scope>NUCLEOTIDE SEQUENCE [LARGE SCALE GENOMIC DNA]</scope>
    <source>
        <strain evidence="5">cv. Chang Bougi</strain>
        <strain evidence="4">cv. SW 3</strain>
        <tissue evidence="3">Leaf</tissue>
    </source>
</reference>
<gene>
    <name evidence="3" type="ORF">E5676_scaffold602G001570</name>
    <name evidence="2" type="ORF">E6C27_scaffold21G003610</name>
</gene>
<dbReference type="Proteomes" id="UP000321947">
    <property type="component" value="Unassembled WGS sequence"/>
</dbReference>
<comment type="caution">
    <text evidence="3">The sequence shown here is derived from an EMBL/GenBank/DDBJ whole genome shotgun (WGS) entry which is preliminary data.</text>
</comment>
<feature type="signal peptide" evidence="1">
    <location>
        <begin position="1"/>
        <end position="21"/>
    </location>
</feature>
<organism evidence="3 5">
    <name type="scientific">Cucumis melo var. makuwa</name>
    <name type="common">Oriental melon</name>
    <dbReference type="NCBI Taxonomy" id="1194695"/>
    <lineage>
        <taxon>Eukaryota</taxon>
        <taxon>Viridiplantae</taxon>
        <taxon>Streptophyta</taxon>
        <taxon>Embryophyta</taxon>
        <taxon>Tracheophyta</taxon>
        <taxon>Spermatophyta</taxon>
        <taxon>Magnoliopsida</taxon>
        <taxon>eudicotyledons</taxon>
        <taxon>Gunneridae</taxon>
        <taxon>Pentapetalae</taxon>
        <taxon>rosids</taxon>
        <taxon>fabids</taxon>
        <taxon>Cucurbitales</taxon>
        <taxon>Cucurbitaceae</taxon>
        <taxon>Benincaseae</taxon>
        <taxon>Cucumis</taxon>
    </lineage>
</organism>
<feature type="chain" id="PRO_5042722977" evidence="1">
    <location>
        <begin position="22"/>
        <end position="119"/>
    </location>
</feature>
<accession>A0A5D3BPK6</accession>
<evidence type="ECO:0000256" key="1">
    <source>
        <dbReference type="SAM" id="SignalP"/>
    </source>
</evidence>
<evidence type="ECO:0000313" key="4">
    <source>
        <dbReference type="Proteomes" id="UP000321393"/>
    </source>
</evidence>
<dbReference type="AlphaFoldDB" id="A0A5D3BPK6"/>
<dbReference type="EMBL" id="SSTD01016371">
    <property type="protein sequence ID" value="TYK00970.1"/>
    <property type="molecule type" value="Genomic_DNA"/>
</dbReference>
<name>A0A5D3BPK6_CUCMM</name>
<sequence>MGSHIELYVILLHSHVALLQVQELLLLSVPQVGREEFSIEALLKLFSGYLADITTQHPLSSLSPGEVNHILTLVRLSIDPSNVLGLYFLKSLRCLALVDSWSGTGGDSTRVGGGAIGVY</sequence>
<keyword evidence="1" id="KW-0732">Signal</keyword>
<protein>
    <submittedName>
        <fullName evidence="3">Uncharacterized protein</fullName>
    </submittedName>
</protein>
<proteinExistence type="predicted"/>